<organism evidence="8 9">
    <name type="scientific">Chelatococcus albus</name>
    <dbReference type="NCBI Taxonomy" id="3047466"/>
    <lineage>
        <taxon>Bacteria</taxon>
        <taxon>Pseudomonadati</taxon>
        <taxon>Pseudomonadota</taxon>
        <taxon>Alphaproteobacteria</taxon>
        <taxon>Hyphomicrobiales</taxon>
        <taxon>Chelatococcaceae</taxon>
        <taxon>Chelatococcus</taxon>
    </lineage>
</organism>
<dbReference type="SUPFAM" id="SSF52218">
    <property type="entry name" value="Flavoproteins"/>
    <property type="match status" value="1"/>
</dbReference>
<feature type="binding site" evidence="6">
    <location>
        <begin position="95"/>
        <end position="98"/>
    </location>
    <ligand>
        <name>FMN</name>
        <dbReference type="ChEBI" id="CHEBI:58210"/>
    </ligand>
</feature>
<feature type="domain" description="Flavodoxin-like fold" evidence="7">
    <location>
        <begin position="1"/>
        <end position="200"/>
    </location>
</feature>
<dbReference type="InterPro" id="IPR029039">
    <property type="entry name" value="Flavoprotein-like_sf"/>
</dbReference>
<dbReference type="PANTHER" id="PTHR43741">
    <property type="entry name" value="FMN-DEPENDENT NADH-AZOREDUCTASE 1"/>
    <property type="match status" value="1"/>
</dbReference>
<feature type="binding site" evidence="6">
    <location>
        <position position="9"/>
    </location>
    <ligand>
        <name>FMN</name>
        <dbReference type="ChEBI" id="CHEBI:58210"/>
    </ligand>
</feature>
<gene>
    <name evidence="6" type="primary">azoR</name>
    <name evidence="8" type="ORF">QNA08_11435</name>
</gene>
<keyword evidence="3 6" id="KW-0560">Oxidoreductase</keyword>
<comment type="catalytic activity">
    <reaction evidence="5">
        <text>N,N-dimethyl-1,4-phenylenediamine + anthranilate + 2 NAD(+) = 2-(4-dimethylaminophenyl)diazenylbenzoate + 2 NADH + 2 H(+)</text>
        <dbReference type="Rhea" id="RHEA:55872"/>
        <dbReference type="ChEBI" id="CHEBI:15378"/>
        <dbReference type="ChEBI" id="CHEBI:15783"/>
        <dbReference type="ChEBI" id="CHEBI:16567"/>
        <dbReference type="ChEBI" id="CHEBI:57540"/>
        <dbReference type="ChEBI" id="CHEBI:57945"/>
        <dbReference type="ChEBI" id="CHEBI:71579"/>
        <dbReference type="EC" id="1.7.1.17"/>
    </reaction>
    <physiologicalReaction direction="right-to-left" evidence="5">
        <dbReference type="Rhea" id="RHEA:55874"/>
    </physiologicalReaction>
</comment>
<keyword evidence="4 6" id="KW-0520">NAD</keyword>
<dbReference type="RefSeq" id="WP_283740837.1">
    <property type="nucleotide sequence ID" value="NZ_JASJEV010000006.1"/>
</dbReference>
<dbReference type="HAMAP" id="MF_01216">
    <property type="entry name" value="Azoreductase_type1"/>
    <property type="match status" value="1"/>
</dbReference>
<comment type="function">
    <text evidence="6">Also exhibits azoreductase activity. Catalyzes the reductive cleavage of the azo bond in aromatic azo compounds to the corresponding amines.</text>
</comment>
<feature type="binding site" evidence="6">
    <location>
        <begin position="15"/>
        <end position="17"/>
    </location>
    <ligand>
        <name>FMN</name>
        <dbReference type="ChEBI" id="CHEBI:58210"/>
    </ligand>
</feature>
<dbReference type="InterPro" id="IPR050104">
    <property type="entry name" value="FMN-dep_NADH:Q_OxRdtase_AzoR1"/>
</dbReference>
<dbReference type="EC" id="1.7.1.17" evidence="6"/>
<dbReference type="GO" id="GO:0016491">
    <property type="term" value="F:oxidoreductase activity"/>
    <property type="evidence" value="ECO:0007669"/>
    <property type="project" value="UniProtKB-KW"/>
</dbReference>
<dbReference type="Gene3D" id="3.40.50.360">
    <property type="match status" value="1"/>
</dbReference>
<comment type="subunit">
    <text evidence="6">Homodimer.</text>
</comment>
<reference evidence="8 9" key="1">
    <citation type="submission" date="2023-05" db="EMBL/GenBank/DDBJ databases">
        <title>Chelatococcus sp. nov., a moderately thermophilic bacterium isolated from hot spring microbial mat.</title>
        <authorList>
            <person name="Hu C.-J."/>
            <person name="Li W.-J."/>
        </authorList>
    </citation>
    <scope>NUCLEOTIDE SEQUENCE [LARGE SCALE GENOMIC DNA]</scope>
    <source>
        <strain evidence="8 9">SYSU G07232</strain>
    </source>
</reference>
<keyword evidence="1 6" id="KW-0285">Flavoprotein</keyword>
<keyword evidence="2 6" id="KW-0288">FMN</keyword>
<dbReference type="Proteomes" id="UP001321492">
    <property type="component" value="Unassembled WGS sequence"/>
</dbReference>
<dbReference type="EC" id="1.6.5.-" evidence="6"/>
<evidence type="ECO:0000313" key="9">
    <source>
        <dbReference type="Proteomes" id="UP001321492"/>
    </source>
</evidence>
<comment type="caution">
    <text evidence="8">The sequence shown here is derived from an EMBL/GenBank/DDBJ whole genome shotgun (WGS) entry which is preliminary data.</text>
</comment>
<evidence type="ECO:0000313" key="8">
    <source>
        <dbReference type="EMBL" id="MDJ1158846.1"/>
    </source>
</evidence>
<accession>A0ABT7AJT0</accession>
<dbReference type="Pfam" id="PF02525">
    <property type="entry name" value="Flavodoxin_2"/>
    <property type="match status" value="1"/>
</dbReference>
<comment type="cofactor">
    <cofactor evidence="6">
        <name>FMN</name>
        <dbReference type="ChEBI" id="CHEBI:58210"/>
    </cofactor>
    <text evidence="6">Binds 1 FMN per subunit.</text>
</comment>
<comment type="similarity">
    <text evidence="6">Belongs to the azoreductase type 1 family.</text>
</comment>
<evidence type="ECO:0000256" key="4">
    <source>
        <dbReference type="ARBA" id="ARBA00023027"/>
    </source>
</evidence>
<dbReference type="EMBL" id="JASJEV010000006">
    <property type="protein sequence ID" value="MDJ1158846.1"/>
    <property type="molecule type" value="Genomic_DNA"/>
</dbReference>
<evidence type="ECO:0000256" key="1">
    <source>
        <dbReference type="ARBA" id="ARBA00022630"/>
    </source>
</evidence>
<comment type="function">
    <text evidence="6">Quinone reductase that provides resistance to thiol-specific stress caused by electrophilic quinones.</text>
</comment>
<dbReference type="InterPro" id="IPR003680">
    <property type="entry name" value="Flavodoxin_fold"/>
</dbReference>
<evidence type="ECO:0000256" key="3">
    <source>
        <dbReference type="ARBA" id="ARBA00023002"/>
    </source>
</evidence>
<comment type="catalytic activity">
    <reaction evidence="6">
        <text>2 a quinone + NADH + H(+) = 2 a 1,4-benzosemiquinone + NAD(+)</text>
        <dbReference type="Rhea" id="RHEA:65952"/>
        <dbReference type="ChEBI" id="CHEBI:15378"/>
        <dbReference type="ChEBI" id="CHEBI:57540"/>
        <dbReference type="ChEBI" id="CHEBI:57945"/>
        <dbReference type="ChEBI" id="CHEBI:132124"/>
        <dbReference type="ChEBI" id="CHEBI:134225"/>
    </reaction>
</comment>
<evidence type="ECO:0000256" key="2">
    <source>
        <dbReference type="ARBA" id="ARBA00022643"/>
    </source>
</evidence>
<dbReference type="PANTHER" id="PTHR43741:SF4">
    <property type="entry name" value="FMN-DEPENDENT NADH:QUINONE OXIDOREDUCTASE"/>
    <property type="match status" value="1"/>
</dbReference>
<keyword evidence="9" id="KW-1185">Reference proteome</keyword>
<sequence>MQLLHIDSSILGDGSISRSLSAAVVAEWRRQAPDVAVTYRDLAAEPIAHLSSAHFAARATEAAKRSAEQQAEIDASDRALAEFLAADVVVIGAPMYNFSIPSQLKAWIDRLAVAGKTFRYTEKGPEGLAGGKKVIVVSSRGGVYSAGSPLEAIDHQERYLRSIFGFFGISDVEFVRAEGVNLSPEHKEQAISAARRSIAENAAWAA</sequence>
<feature type="binding site" evidence="6">
    <location>
        <begin position="139"/>
        <end position="142"/>
    </location>
    <ligand>
        <name>FMN</name>
        <dbReference type="ChEBI" id="CHEBI:58210"/>
    </ligand>
</feature>
<evidence type="ECO:0000256" key="5">
    <source>
        <dbReference type="ARBA" id="ARBA00048542"/>
    </source>
</evidence>
<proteinExistence type="inferred from homology"/>
<evidence type="ECO:0000259" key="7">
    <source>
        <dbReference type="Pfam" id="PF02525"/>
    </source>
</evidence>
<name>A0ABT7AJT0_9HYPH</name>
<dbReference type="InterPro" id="IPR023048">
    <property type="entry name" value="NADH:quinone_OxRdtase_FMN_depd"/>
</dbReference>
<evidence type="ECO:0000256" key="6">
    <source>
        <dbReference type="HAMAP-Rule" id="MF_01216"/>
    </source>
</evidence>
<protein>
    <recommendedName>
        <fullName evidence="6">FMN dependent NADH:quinone oxidoreductase</fullName>
        <ecNumber evidence="6">1.6.5.-</ecNumber>
    </recommendedName>
    <alternativeName>
        <fullName evidence="6">Azo-dye reductase</fullName>
    </alternativeName>
    <alternativeName>
        <fullName evidence="6">FMN-dependent NADH-azo compound oxidoreductase</fullName>
    </alternativeName>
    <alternativeName>
        <fullName evidence="6">FMN-dependent NADH-azoreductase</fullName>
        <ecNumber evidence="6">1.7.1.17</ecNumber>
    </alternativeName>
</protein>